<accession>A0A0F9SIV8</accession>
<evidence type="ECO:0000313" key="2">
    <source>
        <dbReference type="EMBL" id="KKN66999.1"/>
    </source>
</evidence>
<gene>
    <name evidence="2" type="ORF">LCGC14_0465530</name>
</gene>
<name>A0A0F9SIV8_9ZZZZ</name>
<proteinExistence type="predicted"/>
<feature type="coiled-coil region" evidence="1">
    <location>
        <begin position="65"/>
        <end position="92"/>
    </location>
</feature>
<dbReference type="EMBL" id="LAZR01000485">
    <property type="protein sequence ID" value="KKN66999.1"/>
    <property type="molecule type" value="Genomic_DNA"/>
</dbReference>
<protein>
    <submittedName>
        <fullName evidence="2">Uncharacterized protein</fullName>
    </submittedName>
</protein>
<organism evidence="2">
    <name type="scientific">marine sediment metagenome</name>
    <dbReference type="NCBI Taxonomy" id="412755"/>
    <lineage>
        <taxon>unclassified sequences</taxon>
        <taxon>metagenomes</taxon>
        <taxon>ecological metagenomes</taxon>
    </lineage>
</organism>
<keyword evidence="1" id="KW-0175">Coiled coil</keyword>
<comment type="caution">
    <text evidence="2">The sequence shown here is derived from an EMBL/GenBank/DDBJ whole genome shotgun (WGS) entry which is preliminary data.</text>
</comment>
<evidence type="ECO:0000256" key="1">
    <source>
        <dbReference type="SAM" id="Coils"/>
    </source>
</evidence>
<reference evidence="2" key="1">
    <citation type="journal article" date="2015" name="Nature">
        <title>Complex archaea that bridge the gap between prokaryotes and eukaryotes.</title>
        <authorList>
            <person name="Spang A."/>
            <person name="Saw J.H."/>
            <person name="Jorgensen S.L."/>
            <person name="Zaremba-Niedzwiedzka K."/>
            <person name="Martijn J."/>
            <person name="Lind A.E."/>
            <person name="van Eijk R."/>
            <person name="Schleper C."/>
            <person name="Guy L."/>
            <person name="Ettema T.J."/>
        </authorList>
    </citation>
    <scope>NUCLEOTIDE SEQUENCE</scope>
</reference>
<sequence>MNKIKEKVLKDLNKVISDKYPIDFFWARKGVEFTLAEVEKVIDELDGLYFSYGNSIDDCLNDKDYKKTKELLEEFYQRYRKIKQKLSEEKGK</sequence>
<dbReference type="AlphaFoldDB" id="A0A0F9SIV8"/>